<keyword evidence="5" id="KW-0498">Mitosis</keyword>
<dbReference type="Gene3D" id="3.30.160.60">
    <property type="entry name" value="Classic Zinc Finger"/>
    <property type="match status" value="1"/>
</dbReference>
<dbReference type="WormBase" id="CBG18181">
    <property type="protein sequence ID" value="CBP19238"/>
    <property type="gene ID" value="WBGene00037646"/>
    <property type="gene designation" value="Cbr-kbp-2"/>
</dbReference>
<evidence type="ECO:0000256" key="11">
    <source>
        <dbReference type="SAM" id="Coils"/>
    </source>
</evidence>
<evidence type="ECO:0000256" key="1">
    <source>
        <dbReference type="ARBA" id="ARBA00004123"/>
    </source>
</evidence>
<evidence type="ECO:0000256" key="12">
    <source>
        <dbReference type="SAM" id="MobiDB-lite"/>
    </source>
</evidence>
<evidence type="ECO:0000256" key="6">
    <source>
        <dbReference type="ARBA" id="ARBA00022838"/>
    </source>
</evidence>
<dbReference type="InterPro" id="IPR036236">
    <property type="entry name" value="Znf_C2H2_sf"/>
</dbReference>
<gene>
    <name evidence="16" type="primary">kbp-2</name>
    <name evidence="14" type="synonym">Cbr-kbp-2</name>
    <name evidence="16" type="ORF">CBG18181</name>
    <name evidence="17" type="ORF">CBG30260</name>
    <name evidence="14" type="ORF">CBG_18181</name>
</gene>
<evidence type="ECO:0000313" key="17">
    <source>
        <dbReference type="WormBase" id="CBG30260"/>
    </source>
</evidence>
<dbReference type="GO" id="GO:0005634">
    <property type="term" value="C:nucleus"/>
    <property type="evidence" value="ECO:0007669"/>
    <property type="project" value="UniProtKB-SubCell"/>
</dbReference>
<keyword evidence="15" id="KW-1185">Reference proteome</keyword>
<feature type="region of interest" description="Disordered" evidence="12">
    <location>
        <begin position="98"/>
        <end position="124"/>
    </location>
</feature>
<dbReference type="SMART" id="SM00355">
    <property type="entry name" value="ZnF_C2H2"/>
    <property type="match status" value="3"/>
</dbReference>
<dbReference type="WormBase" id="CBG30260">
    <property type="protein sequence ID" value="CBP19239"/>
    <property type="gene ID" value="WBGene00270498"/>
</dbReference>
<keyword evidence="6" id="KW-0995">Kinetochore</keyword>
<dbReference type="InParanoid" id="A8XT73"/>
<dbReference type="PROSITE" id="PS50157">
    <property type="entry name" value="ZINC_FINGER_C2H2_2"/>
    <property type="match status" value="1"/>
</dbReference>
<name>A8XT73_CAEBR</name>
<evidence type="ECO:0000256" key="2">
    <source>
        <dbReference type="ARBA" id="ARBA00004629"/>
    </source>
</evidence>
<dbReference type="InterPro" id="IPR007128">
    <property type="entry name" value="PMF1/Nnf1"/>
</dbReference>
<reference evidence="14 15" key="1">
    <citation type="journal article" date="2003" name="PLoS Biol.">
        <title>The genome sequence of Caenorhabditis briggsae: a platform for comparative genomics.</title>
        <authorList>
            <person name="Stein L.D."/>
            <person name="Bao Z."/>
            <person name="Blasiar D."/>
            <person name="Blumenthal T."/>
            <person name="Brent M.R."/>
            <person name="Chen N."/>
            <person name="Chinwalla A."/>
            <person name="Clarke L."/>
            <person name="Clee C."/>
            <person name="Coghlan A."/>
            <person name="Coulson A."/>
            <person name="D'Eustachio P."/>
            <person name="Fitch D.H."/>
            <person name="Fulton L.A."/>
            <person name="Fulton R.E."/>
            <person name="Griffiths-Jones S."/>
            <person name="Harris T.W."/>
            <person name="Hillier L.W."/>
            <person name="Kamath R."/>
            <person name="Kuwabara P.E."/>
            <person name="Mardis E.R."/>
            <person name="Marra M.A."/>
            <person name="Miner T.L."/>
            <person name="Minx P."/>
            <person name="Mullikin J.C."/>
            <person name="Plumb R.W."/>
            <person name="Rogers J."/>
            <person name="Schein J.E."/>
            <person name="Sohrmann M."/>
            <person name="Spieth J."/>
            <person name="Stajich J.E."/>
            <person name="Wei C."/>
            <person name="Willey D."/>
            <person name="Wilson R.K."/>
            <person name="Durbin R."/>
            <person name="Waterston R.H."/>
        </authorList>
    </citation>
    <scope>NUCLEOTIDE SEQUENCE [LARGE SCALE GENOMIC DNA]</scope>
    <source>
        <strain evidence="14 15">AF16</strain>
    </source>
</reference>
<keyword evidence="11" id="KW-0175">Coiled coil</keyword>
<evidence type="ECO:0000256" key="8">
    <source>
        <dbReference type="ARBA" id="ARBA00023306"/>
    </source>
</evidence>
<feature type="coiled-coil region" evidence="11">
    <location>
        <begin position="300"/>
        <end position="375"/>
    </location>
</feature>
<dbReference type="GO" id="GO:0000444">
    <property type="term" value="C:MIS12/MIND type complex"/>
    <property type="evidence" value="ECO:0007669"/>
    <property type="project" value="InterPro"/>
</dbReference>
<protein>
    <submittedName>
        <fullName evidence="14">Protein CBR-KBP-2</fullName>
    </submittedName>
</protein>
<evidence type="ECO:0000256" key="5">
    <source>
        <dbReference type="ARBA" id="ARBA00022776"/>
    </source>
</evidence>
<evidence type="ECO:0000256" key="10">
    <source>
        <dbReference type="PROSITE-ProRule" id="PRU00042"/>
    </source>
</evidence>
<dbReference type="GO" id="GO:0051301">
    <property type="term" value="P:cell division"/>
    <property type="evidence" value="ECO:0007669"/>
    <property type="project" value="UniProtKB-KW"/>
</dbReference>
<dbReference type="AlphaFoldDB" id="A8XT73"/>
<keyword evidence="9" id="KW-0137">Centromere</keyword>
<dbReference type="Proteomes" id="UP000008549">
    <property type="component" value="Unassembled WGS sequence"/>
</dbReference>
<evidence type="ECO:0000256" key="7">
    <source>
        <dbReference type="ARBA" id="ARBA00023242"/>
    </source>
</evidence>
<comment type="subcellular location">
    <subcellularLocation>
        <location evidence="2">Chromosome</location>
        <location evidence="2">Centromere</location>
        <location evidence="2">Kinetochore</location>
    </subcellularLocation>
    <subcellularLocation>
        <location evidence="1">Nucleus</location>
    </subcellularLocation>
</comment>
<proteinExistence type="predicted"/>
<feature type="domain" description="C2H2-type" evidence="13">
    <location>
        <begin position="192"/>
        <end position="219"/>
    </location>
</feature>
<keyword evidence="10" id="KW-0862">Zinc</keyword>
<dbReference type="EMBL" id="HE600936">
    <property type="protein sequence ID" value="CAP35676.2"/>
    <property type="molecule type" value="Genomic_DNA"/>
</dbReference>
<keyword evidence="8" id="KW-0131">Cell cycle</keyword>
<evidence type="ECO:0000313" key="15">
    <source>
        <dbReference type="Proteomes" id="UP000008549"/>
    </source>
</evidence>
<evidence type="ECO:0000313" key="16">
    <source>
        <dbReference type="WormBase" id="CBG18181"/>
    </source>
</evidence>
<dbReference type="PROSITE" id="PS00028">
    <property type="entry name" value="ZINC_FINGER_C2H2_1"/>
    <property type="match status" value="2"/>
</dbReference>
<dbReference type="GO" id="GO:0008270">
    <property type="term" value="F:zinc ion binding"/>
    <property type="evidence" value="ECO:0007669"/>
    <property type="project" value="UniProtKB-KW"/>
</dbReference>
<evidence type="ECO:0000256" key="4">
    <source>
        <dbReference type="ARBA" id="ARBA00022618"/>
    </source>
</evidence>
<keyword evidence="10" id="KW-0479">Metal-binding</keyword>
<organism evidence="14 15">
    <name type="scientific">Caenorhabditis briggsae</name>
    <dbReference type="NCBI Taxonomy" id="6238"/>
    <lineage>
        <taxon>Eukaryota</taxon>
        <taxon>Metazoa</taxon>
        <taxon>Ecdysozoa</taxon>
        <taxon>Nematoda</taxon>
        <taxon>Chromadorea</taxon>
        <taxon>Rhabditida</taxon>
        <taxon>Rhabditina</taxon>
        <taxon>Rhabditomorpha</taxon>
        <taxon>Rhabditoidea</taxon>
        <taxon>Rhabditidae</taxon>
        <taxon>Peloderinae</taxon>
        <taxon>Caenorhabditis</taxon>
    </lineage>
</organism>
<dbReference type="HOGENOM" id="CLU_704443_0_0_1"/>
<keyword evidence="7" id="KW-0539">Nucleus</keyword>
<keyword evidence="4" id="KW-0132">Cell division</keyword>
<reference evidence="14 15" key="2">
    <citation type="journal article" date="2011" name="PLoS Genet.">
        <title>Caenorhabditis briggsae recombinant inbred line genotypes reveal inter-strain incompatibility and the evolution of recombination.</title>
        <authorList>
            <person name="Ross J.A."/>
            <person name="Koboldt D.C."/>
            <person name="Staisch J.E."/>
            <person name="Chamberlin H.M."/>
            <person name="Gupta B.P."/>
            <person name="Miller R.D."/>
            <person name="Baird S.E."/>
            <person name="Haag E.S."/>
        </authorList>
    </citation>
    <scope>NUCLEOTIDE SEQUENCE [LARGE SCALE GENOMIC DNA]</scope>
    <source>
        <strain evidence="14 15">AF16</strain>
    </source>
</reference>
<dbReference type="InterPro" id="IPR013087">
    <property type="entry name" value="Znf_C2H2_type"/>
</dbReference>
<dbReference type="eggNOG" id="ENOG502T98G">
    <property type="taxonomic scope" value="Eukaryota"/>
</dbReference>
<keyword evidence="3" id="KW-0158">Chromosome</keyword>
<evidence type="ECO:0000256" key="3">
    <source>
        <dbReference type="ARBA" id="ARBA00022454"/>
    </source>
</evidence>
<evidence type="ECO:0000313" key="14">
    <source>
        <dbReference type="EMBL" id="CAP35676.2"/>
    </source>
</evidence>
<dbReference type="Pfam" id="PF03980">
    <property type="entry name" value="Nnf1"/>
    <property type="match status" value="1"/>
</dbReference>
<keyword evidence="10" id="KW-0863">Zinc-finger</keyword>
<evidence type="ECO:0000259" key="13">
    <source>
        <dbReference type="PROSITE" id="PS50157"/>
    </source>
</evidence>
<evidence type="ECO:0000256" key="9">
    <source>
        <dbReference type="ARBA" id="ARBA00023328"/>
    </source>
</evidence>
<accession>A8XT73</accession>
<sequence>MPELRSGIFLNKITSVSCQSAQIHPCRTEGCDVVVESMLEGENHAITNHFTDGSVQLKCRECFETVTSFRKMLLHHTFKHGELKTYAEEMTEKQRKFLREKKNQSRKEKKSTTGVGSSTSAKEDDFEHEIAKSLVDGCLAENSQTEENDDENMILEQVQIALAGTTESNTKMIEKLSDVIAELFPRTSKEQYQCLHCMLGFTDAILWMTHLGYHDVENPFKCSGCGRQFEIEVLSESKDLSKLVREMTDSRYKSSYFLQNNHSKLNISKAEIDAIMSRMIQKTQVKVQEKTNHLIKENHILEQFDELEQLTKDSIELNQEWGRETGYNFVKPKRDIALHLSDSTDKMLEAADAEIKKLEKQLNMEEEEFDRRKQVLKELTTIIESQQEKLRN</sequence>
<dbReference type="SUPFAM" id="SSF57667">
    <property type="entry name" value="beta-beta-alpha zinc fingers"/>
    <property type="match status" value="1"/>
</dbReference>